<feature type="transmembrane region" description="Helical" evidence="1">
    <location>
        <begin position="110"/>
        <end position="133"/>
    </location>
</feature>
<keyword evidence="1" id="KW-1133">Transmembrane helix</keyword>
<feature type="transmembrane region" description="Helical" evidence="1">
    <location>
        <begin position="140"/>
        <end position="165"/>
    </location>
</feature>
<proteinExistence type="predicted"/>
<accession>A0A3N4GG96</accession>
<protein>
    <submittedName>
        <fullName evidence="2">Uncharacterized protein</fullName>
    </submittedName>
</protein>
<comment type="caution">
    <text evidence="2">The sequence shown here is derived from an EMBL/GenBank/DDBJ whole genome shotgun (WGS) entry which is preliminary data.</text>
</comment>
<dbReference type="AlphaFoldDB" id="A0A3N4GG96"/>
<reference evidence="2 3" key="1">
    <citation type="submission" date="2018-11" db="EMBL/GenBank/DDBJ databases">
        <title>Draft genome sequence of Gordonia sp. RS15-1S isolated from rice stems.</title>
        <authorList>
            <person name="Muangham S."/>
        </authorList>
    </citation>
    <scope>NUCLEOTIDE SEQUENCE [LARGE SCALE GENOMIC DNA]</scope>
    <source>
        <strain evidence="2 3">RS15-1S</strain>
    </source>
</reference>
<sequence>MQSRPLPPLPAFQPGAPARVSYGGPVPLARSVGDPMPTDHAFVRPWQVTFFGRWQIFVLTLVVIGEVFWWVWFLGVQEWSRNATSEIVSNGDVYSYAYSNGWELTAYHSFLLIVSAVAAVLIALDFWIAIAFLRGARGPYIYYTVFGIIRCVAIGIGVIAVLIFYGSGASGTHPDAWPAAAVVGLAVAVNVFFYYLLWCRPSRRYFSYESVALRRERKRAAARGIVG</sequence>
<keyword evidence="1" id="KW-0472">Membrane</keyword>
<feature type="transmembrane region" description="Helical" evidence="1">
    <location>
        <begin position="54"/>
        <end position="72"/>
    </location>
</feature>
<name>A0A3N4GG96_9ACTN</name>
<organism evidence="2 3">
    <name type="scientific">Gordonia oryzae</name>
    <dbReference type="NCBI Taxonomy" id="2487349"/>
    <lineage>
        <taxon>Bacteria</taxon>
        <taxon>Bacillati</taxon>
        <taxon>Actinomycetota</taxon>
        <taxon>Actinomycetes</taxon>
        <taxon>Mycobacteriales</taxon>
        <taxon>Gordoniaceae</taxon>
        <taxon>Gordonia</taxon>
    </lineage>
</organism>
<gene>
    <name evidence="2" type="ORF">EF294_17660</name>
</gene>
<keyword evidence="3" id="KW-1185">Reference proteome</keyword>
<keyword evidence="1" id="KW-0812">Transmembrane</keyword>
<dbReference type="Proteomes" id="UP000267536">
    <property type="component" value="Unassembled WGS sequence"/>
</dbReference>
<dbReference type="EMBL" id="RKMH01000015">
    <property type="protein sequence ID" value="RPA57620.1"/>
    <property type="molecule type" value="Genomic_DNA"/>
</dbReference>
<evidence type="ECO:0000313" key="3">
    <source>
        <dbReference type="Proteomes" id="UP000267536"/>
    </source>
</evidence>
<evidence type="ECO:0000256" key="1">
    <source>
        <dbReference type="SAM" id="Phobius"/>
    </source>
</evidence>
<evidence type="ECO:0000313" key="2">
    <source>
        <dbReference type="EMBL" id="RPA57620.1"/>
    </source>
</evidence>
<feature type="transmembrane region" description="Helical" evidence="1">
    <location>
        <begin position="177"/>
        <end position="197"/>
    </location>
</feature>